<evidence type="ECO:0000313" key="3">
    <source>
        <dbReference type="Proteomes" id="UP001374535"/>
    </source>
</evidence>
<keyword evidence="3" id="KW-1185">Reference proteome</keyword>
<dbReference type="EMBL" id="CP144699">
    <property type="protein sequence ID" value="WVZ19264.1"/>
    <property type="molecule type" value="Genomic_DNA"/>
</dbReference>
<gene>
    <name evidence="2" type="ORF">V8G54_006586</name>
</gene>
<feature type="region of interest" description="Disordered" evidence="1">
    <location>
        <begin position="121"/>
        <end position="140"/>
    </location>
</feature>
<sequence length="140" mass="15804">MEAHKEKREEMEKEEEMKRGSKNSNKEEKGSKGETVSKRMIGESIISDAGDKQRAQTPYDVLVFSPGFLPSLMVDDLGARLSLGFRSSYAYLSNNVVDQVIINNVLLNSQIVERCITREASRASTTKGERRTQCHFRQSS</sequence>
<name>A0AAQ3S876_VIGMU</name>
<organism evidence="2 3">
    <name type="scientific">Vigna mungo</name>
    <name type="common">Black gram</name>
    <name type="synonym">Phaseolus mungo</name>
    <dbReference type="NCBI Taxonomy" id="3915"/>
    <lineage>
        <taxon>Eukaryota</taxon>
        <taxon>Viridiplantae</taxon>
        <taxon>Streptophyta</taxon>
        <taxon>Embryophyta</taxon>
        <taxon>Tracheophyta</taxon>
        <taxon>Spermatophyta</taxon>
        <taxon>Magnoliopsida</taxon>
        <taxon>eudicotyledons</taxon>
        <taxon>Gunneridae</taxon>
        <taxon>Pentapetalae</taxon>
        <taxon>rosids</taxon>
        <taxon>fabids</taxon>
        <taxon>Fabales</taxon>
        <taxon>Fabaceae</taxon>
        <taxon>Papilionoideae</taxon>
        <taxon>50 kb inversion clade</taxon>
        <taxon>NPAAA clade</taxon>
        <taxon>indigoferoid/millettioid clade</taxon>
        <taxon>Phaseoleae</taxon>
        <taxon>Vigna</taxon>
    </lineage>
</organism>
<feature type="compositionally biased region" description="Basic and acidic residues" evidence="1">
    <location>
        <begin position="121"/>
        <end position="132"/>
    </location>
</feature>
<proteinExistence type="predicted"/>
<feature type="region of interest" description="Disordered" evidence="1">
    <location>
        <begin position="1"/>
        <end position="53"/>
    </location>
</feature>
<evidence type="ECO:0000256" key="1">
    <source>
        <dbReference type="SAM" id="MobiDB-lite"/>
    </source>
</evidence>
<dbReference type="Proteomes" id="UP001374535">
    <property type="component" value="Chromosome 2"/>
</dbReference>
<feature type="compositionally biased region" description="Basic and acidic residues" evidence="1">
    <location>
        <begin position="1"/>
        <end position="41"/>
    </location>
</feature>
<accession>A0AAQ3S876</accession>
<evidence type="ECO:0000313" key="2">
    <source>
        <dbReference type="EMBL" id="WVZ19264.1"/>
    </source>
</evidence>
<protein>
    <submittedName>
        <fullName evidence="2">Uncharacterized protein</fullName>
    </submittedName>
</protein>
<dbReference type="AlphaFoldDB" id="A0AAQ3S876"/>
<reference evidence="2 3" key="1">
    <citation type="journal article" date="2023" name="Life. Sci Alliance">
        <title>Evolutionary insights into 3D genome organization and epigenetic landscape of Vigna mungo.</title>
        <authorList>
            <person name="Junaid A."/>
            <person name="Singh B."/>
            <person name="Bhatia S."/>
        </authorList>
    </citation>
    <scope>NUCLEOTIDE SEQUENCE [LARGE SCALE GENOMIC DNA]</scope>
    <source>
        <strain evidence="2">Urdbean</strain>
    </source>
</reference>